<keyword evidence="2" id="KW-1133">Transmembrane helix</keyword>
<accession>W7TNL2</accession>
<name>W7TNL2_9STRA</name>
<evidence type="ECO:0000259" key="3">
    <source>
        <dbReference type="SMART" id="SM00563"/>
    </source>
</evidence>
<keyword evidence="4" id="KW-0012">Acyltransferase</keyword>
<comment type="caution">
    <text evidence="4">The sequence shown here is derived from an EMBL/GenBank/DDBJ whole genome shotgun (WGS) entry which is preliminary data.</text>
</comment>
<dbReference type="OrthoDB" id="186786at2759"/>
<dbReference type="SUPFAM" id="SSF69593">
    <property type="entry name" value="Glycerol-3-phosphate (1)-acyltransferase"/>
    <property type="match status" value="1"/>
</dbReference>
<proteinExistence type="predicted"/>
<dbReference type="InterPro" id="IPR002123">
    <property type="entry name" value="Plipid/glycerol_acylTrfase"/>
</dbReference>
<keyword evidence="4" id="KW-0808">Transferase</keyword>
<dbReference type="GO" id="GO:0016746">
    <property type="term" value="F:acyltransferase activity"/>
    <property type="evidence" value="ECO:0007669"/>
    <property type="project" value="UniProtKB-KW"/>
</dbReference>
<dbReference type="EMBL" id="AZIL01000274">
    <property type="protein sequence ID" value="EWM28715.1"/>
    <property type="molecule type" value="Genomic_DNA"/>
</dbReference>
<feature type="region of interest" description="Disordered" evidence="1">
    <location>
        <begin position="318"/>
        <end position="345"/>
    </location>
</feature>
<feature type="transmembrane region" description="Helical" evidence="2">
    <location>
        <begin position="361"/>
        <end position="382"/>
    </location>
</feature>
<feature type="transmembrane region" description="Helical" evidence="2">
    <location>
        <begin position="20"/>
        <end position="45"/>
    </location>
</feature>
<feature type="compositionally biased region" description="Low complexity" evidence="1">
    <location>
        <begin position="319"/>
        <end position="329"/>
    </location>
</feature>
<feature type="transmembrane region" description="Helical" evidence="2">
    <location>
        <begin position="65"/>
        <end position="84"/>
    </location>
</feature>
<dbReference type="PANTHER" id="PTHR10983:SF16">
    <property type="entry name" value="LYSOCARDIOLIPIN ACYLTRANSFERASE 1"/>
    <property type="match status" value="1"/>
</dbReference>
<feature type="transmembrane region" description="Helical" evidence="2">
    <location>
        <begin position="388"/>
        <end position="409"/>
    </location>
</feature>
<feature type="domain" description="Phospholipid/glycerol acyltransferase" evidence="3">
    <location>
        <begin position="95"/>
        <end position="237"/>
    </location>
</feature>
<dbReference type="GO" id="GO:0012505">
    <property type="term" value="C:endomembrane system"/>
    <property type="evidence" value="ECO:0007669"/>
    <property type="project" value="TreeGrafter"/>
</dbReference>
<dbReference type="Proteomes" id="UP000019335">
    <property type="component" value="Chromosome 4"/>
</dbReference>
<dbReference type="SMART" id="SM00563">
    <property type="entry name" value="PlsC"/>
    <property type="match status" value="1"/>
</dbReference>
<organism evidence="4 5">
    <name type="scientific">Nannochloropsis gaditana</name>
    <dbReference type="NCBI Taxonomy" id="72520"/>
    <lineage>
        <taxon>Eukaryota</taxon>
        <taxon>Sar</taxon>
        <taxon>Stramenopiles</taxon>
        <taxon>Ochrophyta</taxon>
        <taxon>Eustigmatophyceae</taxon>
        <taxon>Eustigmatales</taxon>
        <taxon>Monodopsidaceae</taxon>
        <taxon>Nannochloropsis</taxon>
    </lineage>
</organism>
<reference evidence="4 5" key="1">
    <citation type="journal article" date="2014" name="Mol. Plant">
        <title>Chromosome Scale Genome Assembly and Transcriptome Profiling of Nannochloropsis gaditana in Nitrogen Depletion.</title>
        <authorList>
            <person name="Corteggiani Carpinelli E."/>
            <person name="Telatin A."/>
            <person name="Vitulo N."/>
            <person name="Forcato C."/>
            <person name="D'Angelo M."/>
            <person name="Schiavon R."/>
            <person name="Vezzi A."/>
            <person name="Giacometti G.M."/>
            <person name="Morosinotto T."/>
            <person name="Valle G."/>
        </authorList>
    </citation>
    <scope>NUCLEOTIDE SEQUENCE [LARGE SCALE GENOMIC DNA]</scope>
    <source>
        <strain evidence="4 5">B-31</strain>
    </source>
</reference>
<evidence type="ECO:0000256" key="1">
    <source>
        <dbReference type="SAM" id="MobiDB-lite"/>
    </source>
</evidence>
<keyword evidence="5" id="KW-1185">Reference proteome</keyword>
<evidence type="ECO:0000313" key="4">
    <source>
        <dbReference type="EMBL" id="EWM28715.1"/>
    </source>
</evidence>
<evidence type="ECO:0000313" key="5">
    <source>
        <dbReference type="Proteomes" id="UP000019335"/>
    </source>
</evidence>
<gene>
    <name evidence="4" type="ORF">Naga_100002g46</name>
</gene>
<dbReference type="AlphaFoldDB" id="W7TNL2"/>
<evidence type="ECO:0000256" key="2">
    <source>
        <dbReference type="SAM" id="Phobius"/>
    </source>
</evidence>
<protein>
    <submittedName>
        <fullName evidence="4">Lysocardiolipin acyltransferase 1</fullName>
    </submittedName>
</protein>
<keyword evidence="2" id="KW-0812">Transmembrane</keyword>
<sequence>MRSNKSCKTCPNRLHVGIAILFPLLLSAFCFCHFLMLPPAIALLIMPYAPVRRVLRLWEATIAAYWLSFGAWLLENLGGVKLIISGDTFTKKDNVLIICNHRTRLDWMWLWSWAAYFDVLSSYRVILKDSLRCFPWWGWGMSLCLFPFIRRGQKHRSTDLAHLKRNCRYLIQLKVSNSLIIFPEGTDLSPSNQERDRNYALSRNLSAYRYVLHPRTGAFLTCLEILRPHVDAVIDLTIGYVDYEPGERPSEISLLLGRLPREIHVNLKRWDLVLTPLLCRDNIEDAKKFLQLSFDRKEALLTSFYNRGKLRFDLDAVGSTSSRSSSETSPDPISQLNAPRSGYGDDDALANERSQSRYQRLLRKGLVVAVAAVTTVVLMAYVLPTVFFWGYIVATCLLCILVTVSCEGFDSLELNLPVRGGDIRVRRLHKEH</sequence>
<keyword evidence="2" id="KW-0472">Membrane</keyword>
<dbReference type="CDD" id="cd07990">
    <property type="entry name" value="LPLAT_LCLAT1-like"/>
    <property type="match status" value="1"/>
</dbReference>
<dbReference type="Pfam" id="PF01553">
    <property type="entry name" value="Acyltransferase"/>
    <property type="match status" value="1"/>
</dbReference>
<dbReference type="PANTHER" id="PTHR10983">
    <property type="entry name" value="1-ACYLGLYCEROL-3-PHOSPHATE ACYLTRANSFERASE-RELATED"/>
    <property type="match status" value="1"/>
</dbReference>